<feature type="compositionally biased region" description="Basic and acidic residues" evidence="1">
    <location>
        <begin position="166"/>
        <end position="183"/>
    </location>
</feature>
<gene>
    <name evidence="3" type="ORF">D3C57_110505</name>
</gene>
<dbReference type="Proteomes" id="UP000281594">
    <property type="component" value="Unassembled WGS sequence"/>
</dbReference>
<evidence type="ECO:0000256" key="2">
    <source>
        <dbReference type="SAM" id="Phobius"/>
    </source>
</evidence>
<feature type="region of interest" description="Disordered" evidence="1">
    <location>
        <begin position="30"/>
        <end position="93"/>
    </location>
</feature>
<comment type="caution">
    <text evidence="3">The sequence shown here is derived from an EMBL/GenBank/DDBJ whole genome shotgun (WGS) entry which is preliminary data.</text>
</comment>
<keyword evidence="2" id="KW-0812">Transmembrane</keyword>
<evidence type="ECO:0000313" key="4">
    <source>
        <dbReference type="Proteomes" id="UP000281594"/>
    </source>
</evidence>
<name>A0A3L8RG99_STRRN</name>
<dbReference type="RefSeq" id="WP_148717782.1">
    <property type="nucleotide sequence ID" value="NC_022785.1"/>
</dbReference>
<feature type="region of interest" description="Disordered" evidence="1">
    <location>
        <begin position="121"/>
        <end position="241"/>
    </location>
</feature>
<feature type="transmembrane region" description="Helical" evidence="2">
    <location>
        <begin position="97"/>
        <end position="117"/>
    </location>
</feature>
<dbReference type="EMBL" id="QYCY01000001">
    <property type="protein sequence ID" value="RLV78804.1"/>
    <property type="molecule type" value="Genomic_DNA"/>
</dbReference>
<accession>A0A3L8RG99</accession>
<keyword evidence="2" id="KW-0472">Membrane</keyword>
<evidence type="ECO:0000256" key="1">
    <source>
        <dbReference type="SAM" id="MobiDB-lite"/>
    </source>
</evidence>
<reference evidence="3 4" key="1">
    <citation type="journal article" date="2018" name="J. Biol. Chem.">
        <title>Discovery of the actinoplanic acid pathway in Streptomyces rapamycinicus reveals a genetically conserved synergism with rapamycin.</title>
        <authorList>
            <person name="Mrak P."/>
            <person name="Krastel P."/>
            <person name="Pivk Lukancic P."/>
            <person name="Tao J."/>
            <person name="Pistorius D."/>
            <person name="Moore C.M."/>
        </authorList>
    </citation>
    <scope>NUCLEOTIDE SEQUENCE [LARGE SCALE GENOMIC DNA]</scope>
    <source>
        <strain evidence="3 4">NRRL 5491</strain>
    </source>
</reference>
<feature type="compositionally biased region" description="Basic residues" evidence="1">
    <location>
        <begin position="71"/>
        <end position="93"/>
    </location>
</feature>
<sequence>MDYCSPCRRHLNGAVSCPGCGRPVEELGLPSAASDAADEGGGAEAPATRAERRADRRAAQASRASGTTRASSRRKPKSRGLFGRRARRARRGRGRRVAILASVLGPVLVAVFVAELATEGHWRESSPAPRRQEPVADRDGGVTESAETIVQDTRGPSAGPSAADGEDGKSPKGKDKDGKSPKDGDDDTSPDPDHASSSDPSDDSPSAPGGSGATHRPTTPPNPRPTAPATTAPTPTPTPTETCQRFLWWCT</sequence>
<protein>
    <submittedName>
        <fullName evidence="3">Uncharacterized protein</fullName>
    </submittedName>
</protein>
<feature type="compositionally biased region" description="Low complexity" evidence="1">
    <location>
        <begin position="59"/>
        <end position="70"/>
    </location>
</feature>
<dbReference type="AlphaFoldDB" id="A0A3L8RG99"/>
<proteinExistence type="predicted"/>
<feature type="compositionally biased region" description="Basic and acidic residues" evidence="1">
    <location>
        <begin position="49"/>
        <end position="58"/>
    </location>
</feature>
<evidence type="ECO:0000313" key="3">
    <source>
        <dbReference type="EMBL" id="RLV78804.1"/>
    </source>
</evidence>
<keyword evidence="2" id="KW-1133">Transmembrane helix</keyword>
<organism evidence="3 4">
    <name type="scientific">Streptomyces rapamycinicus (strain ATCC 29253 / DSM 41530 / NRRL 5491 / AYB-994)</name>
    <name type="common">Streptomyces hygroscopicus (strain ATCC 29253)</name>
    <dbReference type="NCBI Taxonomy" id="1343740"/>
    <lineage>
        <taxon>Bacteria</taxon>
        <taxon>Bacillati</taxon>
        <taxon>Actinomycetota</taxon>
        <taxon>Actinomycetes</taxon>
        <taxon>Kitasatosporales</taxon>
        <taxon>Streptomycetaceae</taxon>
        <taxon>Streptomyces</taxon>
        <taxon>Streptomyces violaceusniger group</taxon>
    </lineage>
</organism>
<feature type="compositionally biased region" description="Low complexity" evidence="1">
    <location>
        <begin position="197"/>
        <end position="217"/>
    </location>
</feature>
<feature type="compositionally biased region" description="Basic and acidic residues" evidence="1">
    <location>
        <begin position="121"/>
        <end position="141"/>
    </location>
</feature>